<keyword evidence="2" id="KW-1185">Reference proteome</keyword>
<accession>A0A3F3PPG6</accession>
<reference evidence="1 2" key="1">
    <citation type="submission" date="2018-07" db="EMBL/GenBank/DDBJ databases">
        <title>The genomes of Aspergillus section Nigri reveals drivers in fungal speciation.</title>
        <authorList>
            <consortium name="DOE Joint Genome Institute"/>
            <person name="Vesth T.C."/>
            <person name="Nybo J."/>
            <person name="Theobald S."/>
            <person name="Brandl J."/>
            <person name="Frisvad J.C."/>
            <person name="Nielsen K.F."/>
            <person name="Lyhne E.K."/>
            <person name="Kogle M.E."/>
            <person name="Kuo A."/>
            <person name="Riley R."/>
            <person name="Clum A."/>
            <person name="Nolan M."/>
            <person name="Lipzen A."/>
            <person name="Salamov A."/>
            <person name="Henrissat B."/>
            <person name="Wiebenga A."/>
            <person name="De vries R.P."/>
            <person name="Grigoriev I.V."/>
            <person name="Mortensen U.H."/>
            <person name="Andersen M.R."/>
            <person name="Baker S.E."/>
        </authorList>
    </citation>
    <scope>NUCLEOTIDE SEQUENCE [LARGE SCALE GENOMIC DNA]</scope>
    <source>
        <strain evidence="1 2">CBS 139.54b</strain>
    </source>
</reference>
<dbReference type="AlphaFoldDB" id="A0A3F3PPG6"/>
<evidence type="ECO:0000313" key="2">
    <source>
        <dbReference type="Proteomes" id="UP000253729"/>
    </source>
</evidence>
<proteinExistence type="predicted"/>
<dbReference type="Proteomes" id="UP000253729">
    <property type="component" value="Unassembled WGS sequence"/>
</dbReference>
<name>A0A3F3PPG6_9EURO</name>
<dbReference type="RefSeq" id="XP_026621684.1">
    <property type="nucleotide sequence ID" value="XM_026776918.1"/>
</dbReference>
<evidence type="ECO:0008006" key="3">
    <source>
        <dbReference type="Google" id="ProtNLM"/>
    </source>
</evidence>
<dbReference type="GeneID" id="38145274"/>
<evidence type="ECO:0000313" key="1">
    <source>
        <dbReference type="EMBL" id="RDH28662.1"/>
    </source>
</evidence>
<dbReference type="EMBL" id="KZ852074">
    <property type="protein sequence ID" value="RDH28662.1"/>
    <property type="molecule type" value="Genomic_DNA"/>
</dbReference>
<organism evidence="1 2">
    <name type="scientific">Aspergillus welwitschiae</name>
    <dbReference type="NCBI Taxonomy" id="1341132"/>
    <lineage>
        <taxon>Eukaryota</taxon>
        <taxon>Fungi</taxon>
        <taxon>Dikarya</taxon>
        <taxon>Ascomycota</taxon>
        <taxon>Pezizomycotina</taxon>
        <taxon>Eurotiomycetes</taxon>
        <taxon>Eurotiomycetidae</taxon>
        <taxon>Eurotiales</taxon>
        <taxon>Aspergillaceae</taxon>
        <taxon>Aspergillus</taxon>
        <taxon>Aspergillus subgen. Circumdati</taxon>
    </lineage>
</organism>
<sequence>MLDLRGRRAMVRFSCKWIMARIYYSFLLPKGYIQVISQVQGKFLISQSSTLPASAKLYIYSEVYKAIKVLRELSLVCIDSGKHNVFYDHATNAVTMVDFELMQPVEPELVSPHLPEMHAIFSSSKGSPLGRIRECLLVARALPRTIHVGFRLEGFTF</sequence>
<protein>
    <recommendedName>
        <fullName evidence="3">Protein kinase domain-containing protein</fullName>
    </recommendedName>
</protein>
<gene>
    <name evidence="1" type="ORF">BDQ94DRAFT_95882</name>
</gene>